<dbReference type="InterPro" id="IPR046357">
    <property type="entry name" value="PPIase_dom_sf"/>
</dbReference>
<feature type="domain" description="PPIase FKBP-type" evidence="6">
    <location>
        <begin position="84"/>
        <end position="160"/>
    </location>
</feature>
<name>A0AAU9M9D8_9ASTR</name>
<dbReference type="Proteomes" id="UP001157418">
    <property type="component" value="Unassembled WGS sequence"/>
</dbReference>
<gene>
    <name evidence="7" type="ORF">LVIROSA_LOCUS10101</name>
</gene>
<sequence>MPHHQHQISICISSQSLAYSRQRIILADFSSFSFFPASGYSSIFTLSCHAPGTLNIGEEKDINNQGLKKKLLKEGESWETRENGDEVEVHYTGTLLDETQFDSSHDRGTPFQFTLCQGQVIKGWDHGIKTKKNDENAIFIIPVELAYGAYGSPFMRKYVV</sequence>
<dbReference type="GO" id="GO:0005737">
    <property type="term" value="C:cytoplasm"/>
    <property type="evidence" value="ECO:0007669"/>
    <property type="project" value="TreeGrafter"/>
</dbReference>
<dbReference type="SUPFAM" id="SSF54534">
    <property type="entry name" value="FKBP-like"/>
    <property type="match status" value="1"/>
</dbReference>
<organism evidence="7 8">
    <name type="scientific">Lactuca virosa</name>
    <dbReference type="NCBI Taxonomy" id="75947"/>
    <lineage>
        <taxon>Eukaryota</taxon>
        <taxon>Viridiplantae</taxon>
        <taxon>Streptophyta</taxon>
        <taxon>Embryophyta</taxon>
        <taxon>Tracheophyta</taxon>
        <taxon>Spermatophyta</taxon>
        <taxon>Magnoliopsida</taxon>
        <taxon>eudicotyledons</taxon>
        <taxon>Gunneridae</taxon>
        <taxon>Pentapetalae</taxon>
        <taxon>asterids</taxon>
        <taxon>campanulids</taxon>
        <taxon>Asterales</taxon>
        <taxon>Asteraceae</taxon>
        <taxon>Cichorioideae</taxon>
        <taxon>Cichorieae</taxon>
        <taxon>Lactucinae</taxon>
        <taxon>Lactuca</taxon>
    </lineage>
</organism>
<keyword evidence="8" id="KW-1185">Reference proteome</keyword>
<dbReference type="InterPro" id="IPR050689">
    <property type="entry name" value="FKBP-type_PPIase"/>
</dbReference>
<comment type="caution">
    <text evidence="7">The sequence shown here is derived from an EMBL/GenBank/DDBJ whole genome shotgun (WGS) entry which is preliminary data.</text>
</comment>
<dbReference type="EMBL" id="CAKMRJ010001112">
    <property type="protein sequence ID" value="CAH1422789.1"/>
    <property type="molecule type" value="Genomic_DNA"/>
</dbReference>
<comment type="catalytic activity">
    <reaction evidence="1 5">
        <text>[protein]-peptidylproline (omega=180) = [protein]-peptidylproline (omega=0)</text>
        <dbReference type="Rhea" id="RHEA:16237"/>
        <dbReference type="Rhea" id="RHEA-COMP:10747"/>
        <dbReference type="Rhea" id="RHEA-COMP:10748"/>
        <dbReference type="ChEBI" id="CHEBI:83833"/>
        <dbReference type="ChEBI" id="CHEBI:83834"/>
        <dbReference type="EC" id="5.2.1.8"/>
    </reaction>
</comment>
<dbReference type="InterPro" id="IPR001179">
    <property type="entry name" value="PPIase_FKBP_dom"/>
</dbReference>
<reference evidence="7 8" key="1">
    <citation type="submission" date="2022-01" db="EMBL/GenBank/DDBJ databases">
        <authorList>
            <person name="Xiong W."/>
            <person name="Schranz E."/>
        </authorList>
    </citation>
    <scope>NUCLEOTIDE SEQUENCE [LARGE SCALE GENOMIC DNA]</scope>
</reference>
<evidence type="ECO:0000256" key="1">
    <source>
        <dbReference type="ARBA" id="ARBA00000971"/>
    </source>
</evidence>
<evidence type="ECO:0000256" key="4">
    <source>
        <dbReference type="ARBA" id="ARBA00023235"/>
    </source>
</evidence>
<evidence type="ECO:0000313" key="7">
    <source>
        <dbReference type="EMBL" id="CAH1422789.1"/>
    </source>
</evidence>
<dbReference type="PANTHER" id="PTHR10516:SF443">
    <property type="entry name" value="FK506-BINDING PROTEIN 59-RELATED"/>
    <property type="match status" value="1"/>
</dbReference>
<dbReference type="Gene3D" id="3.10.50.40">
    <property type="match status" value="1"/>
</dbReference>
<evidence type="ECO:0000256" key="3">
    <source>
        <dbReference type="ARBA" id="ARBA00023110"/>
    </source>
</evidence>
<dbReference type="Pfam" id="PF00254">
    <property type="entry name" value="FKBP_C"/>
    <property type="match status" value="1"/>
</dbReference>
<accession>A0AAU9M9D8</accession>
<protein>
    <recommendedName>
        <fullName evidence="2 5">peptidylprolyl isomerase</fullName>
        <ecNumber evidence="2 5">5.2.1.8</ecNumber>
    </recommendedName>
</protein>
<proteinExistence type="predicted"/>
<dbReference type="EC" id="5.2.1.8" evidence="2 5"/>
<evidence type="ECO:0000256" key="2">
    <source>
        <dbReference type="ARBA" id="ARBA00013194"/>
    </source>
</evidence>
<evidence type="ECO:0000313" key="8">
    <source>
        <dbReference type="Proteomes" id="UP001157418"/>
    </source>
</evidence>
<keyword evidence="4 5" id="KW-0413">Isomerase</keyword>
<evidence type="ECO:0000259" key="6">
    <source>
        <dbReference type="PROSITE" id="PS50059"/>
    </source>
</evidence>
<dbReference type="GO" id="GO:0003755">
    <property type="term" value="F:peptidyl-prolyl cis-trans isomerase activity"/>
    <property type="evidence" value="ECO:0007669"/>
    <property type="project" value="UniProtKB-KW"/>
</dbReference>
<dbReference type="PROSITE" id="PS50059">
    <property type="entry name" value="FKBP_PPIASE"/>
    <property type="match status" value="1"/>
</dbReference>
<dbReference type="AlphaFoldDB" id="A0AAU9M9D8"/>
<dbReference type="PANTHER" id="PTHR10516">
    <property type="entry name" value="PEPTIDYL-PROLYL CIS-TRANS ISOMERASE"/>
    <property type="match status" value="1"/>
</dbReference>
<keyword evidence="3 5" id="KW-0697">Rotamase</keyword>
<evidence type="ECO:0000256" key="5">
    <source>
        <dbReference type="PROSITE-ProRule" id="PRU00277"/>
    </source>
</evidence>